<dbReference type="Gene3D" id="1.25.40.20">
    <property type="entry name" value="Ankyrin repeat-containing domain"/>
    <property type="match status" value="2"/>
</dbReference>
<dbReference type="Pfam" id="PF22939">
    <property type="entry name" value="WHD_GPIID"/>
    <property type="match status" value="1"/>
</dbReference>
<protein>
    <recommendedName>
        <fullName evidence="7">NACHT domain-containing protein</fullName>
    </recommendedName>
</protein>
<feature type="region of interest" description="Disordered" evidence="2">
    <location>
        <begin position="1310"/>
        <end position="1342"/>
    </location>
</feature>
<reference evidence="5" key="1">
    <citation type="submission" date="2023-06" db="EMBL/GenBank/DDBJ databases">
        <title>Genome-scale phylogeny and comparative genomics of the fungal order Sordariales.</title>
        <authorList>
            <consortium name="Lawrence Berkeley National Laboratory"/>
            <person name="Hensen N."/>
            <person name="Bonometti L."/>
            <person name="Westerberg I."/>
            <person name="Brannstrom I.O."/>
            <person name="Guillou S."/>
            <person name="Cros-Aarteil S."/>
            <person name="Calhoun S."/>
            <person name="Haridas S."/>
            <person name="Kuo A."/>
            <person name="Mondo S."/>
            <person name="Pangilinan J."/>
            <person name="Riley R."/>
            <person name="Labutti K."/>
            <person name="Andreopoulos B."/>
            <person name="Lipzen A."/>
            <person name="Chen C."/>
            <person name="Yanf M."/>
            <person name="Daum C."/>
            <person name="Ng V."/>
            <person name="Clum A."/>
            <person name="Steindorff A."/>
            <person name="Ohm R."/>
            <person name="Martin F."/>
            <person name="Silar P."/>
            <person name="Natvig D."/>
            <person name="Lalanne C."/>
            <person name="Gautier V."/>
            <person name="Ament-Velasquez S.L."/>
            <person name="Kruys A."/>
            <person name="Hutchinson M.I."/>
            <person name="Powell A.J."/>
            <person name="Barry K."/>
            <person name="Miller A.N."/>
            <person name="Grigoriev I.V."/>
            <person name="Debuchy R."/>
            <person name="Gladieux P."/>
            <person name="Thoren M.H."/>
            <person name="Johannesson H."/>
        </authorList>
    </citation>
    <scope>NUCLEOTIDE SEQUENCE</scope>
    <source>
        <strain evidence="5">8032-3</strain>
    </source>
</reference>
<feature type="domain" description="GPI inositol-deacylase winged helix" evidence="3">
    <location>
        <begin position="553"/>
        <end position="636"/>
    </location>
</feature>
<dbReference type="Proteomes" id="UP001244011">
    <property type="component" value="Unassembled WGS sequence"/>
</dbReference>
<evidence type="ECO:0000313" key="5">
    <source>
        <dbReference type="EMBL" id="KAK1772053.1"/>
    </source>
</evidence>
<dbReference type="SUPFAM" id="SSF48403">
    <property type="entry name" value="Ankyrin repeat"/>
    <property type="match status" value="1"/>
</dbReference>
<proteinExistence type="predicted"/>
<dbReference type="RefSeq" id="XP_060288266.1">
    <property type="nucleotide sequence ID" value="XM_060422367.1"/>
</dbReference>
<name>A0AAJ0CAR4_9PEZI</name>
<dbReference type="EMBL" id="MU838998">
    <property type="protein sequence ID" value="KAK1772053.1"/>
    <property type="molecule type" value="Genomic_DNA"/>
</dbReference>
<evidence type="ECO:0000259" key="3">
    <source>
        <dbReference type="Pfam" id="PF22939"/>
    </source>
</evidence>
<evidence type="ECO:0000259" key="4">
    <source>
        <dbReference type="Pfam" id="PF24883"/>
    </source>
</evidence>
<evidence type="ECO:0000256" key="1">
    <source>
        <dbReference type="ARBA" id="ARBA00022737"/>
    </source>
</evidence>
<keyword evidence="6" id="KW-1185">Reference proteome</keyword>
<feature type="domain" description="Nephrocystin 3-like N-terminal" evidence="4">
    <location>
        <begin position="269"/>
        <end position="438"/>
    </location>
</feature>
<dbReference type="InterPro" id="IPR036770">
    <property type="entry name" value="Ankyrin_rpt-contain_sf"/>
</dbReference>
<dbReference type="SMART" id="SM00248">
    <property type="entry name" value="ANK"/>
    <property type="match status" value="6"/>
</dbReference>
<accession>A0AAJ0CAR4</accession>
<evidence type="ECO:0000313" key="6">
    <source>
        <dbReference type="Proteomes" id="UP001244011"/>
    </source>
</evidence>
<sequence>MLQALTQAARLKPEIRLAQAISEFGALLDGKHLATFKTFRTQTPLTTNGVVRLTEEINRDGSRLHRAWRPYGTRLLKVLDQLQVLVKAGDLLVGGSQNMIASGVWAAVRVSLQIATGYLSFFKEVSGLLLRIGVSTAINKELASLFPQDRELQDYMAEYMILIVKFCGAIVTFTRRSVIAQMASSFVASEKEAKTLETDLGYWTGRMNDKIRLLSTKLQLESRSTVSKLFKTEDFKQHTNEEKKMQLMRRLSPDQDELGGIWRMLRRKGSVLWIFKEPAYVSWRDSPKQSVLWISGCLGSGKSILMANMASNLHMEEHLTTSPAEVTMPKTRAIASFFCQRQRKKTLLANTIVGSLVWQLVYATNTGLPGIAYPPGLPDTDYHAVAMLAIQLLPPHLDYFIILDGLEECPRPEVEQVLSCLRILLRNMATFKVCCSSRAESQISRVASAYFTISNYISTSNEGKDAEIATFVDGEIERRRATRILTEETLRGIRDALVSNAKGMWLWVSLLLDLIFPRYHETIMSDQDIIDMLGCLPLELDETFARALSRIVDRRYGRRIFEIVAAASRPLTTDELRVALNVDTGNPEWNRATLVTNGEVMVERTSGGLLEVDEETKTVHYIHHSVLQYLLEDRNDKNTRFLRPEDDLFLLKDMEDAEAKLGALCVTYLSYSFHDRRLVLSKPLEVDGMETTRRICDAVLPAGGSSRKLVGFIASKSRPAPNFNIARTLQRQLRDDGPQDHLLDFLQYAKDNWLSHTKHLRRDDSSYTMFWNLVAGDVSHLDRPWNPLQYEEMALWALQNGHLTILGSSLAKLKREQVDKFALDSRREIDNEGMISDQELSMLLIYAVSHDRHNGVLIQTLLHLGADLNSTCEQGEWADLVPLQIVLLQMREEEKRDVRVLRTLLRHGSRPNYMVSGSSPLSIACHAGWSACAQLLLAHGATVSKGVLSWPLEALTVLLSAGANPNAPLLCDRSTETTLLVEAIQQGNQPAVELLLRFNANPNGRSWRTTALGLALELQDSGIAVALLTRGACCHERHFRDFGGMVCPLLLAIRKQWLDVVKLLLAYGSGFPWYDNTTQHSTHLGVAIEMGNSGIVEALLEAGFSVQRLSEARSGLSLSSEMSVTPLESATRPGNEDVQDALLRGSLEQARLGERQTAIDPLLVPIDYHDAVTAMNILNNWEATTAKLEHEWKSFVLTRALVKVLSWPDDSDVTGLVGKLLECGANPDGQFACMPPPLIAALIRRWRELLVAHESRYSKEVADQLPVKEPPEKIDHSSGDSSENLILKRARALFGRQGWRPYVEPQLGGAETTGWPTQRQVTWSSRVSEDGSCDDNNTDNLGSERDAHKTLEGNDETIGMVVLMLLKYGADPEKPCGVVMQGLGFSVSPDDTALSIVERFQIVNTEVIKERRVRKFPKWPPLDQ</sequence>
<gene>
    <name evidence="5" type="ORF">QBC33DRAFT_173837</name>
</gene>
<dbReference type="PANTHER" id="PTHR10039">
    <property type="entry name" value="AMELOGENIN"/>
    <property type="match status" value="1"/>
</dbReference>
<dbReference type="InterPro" id="IPR054471">
    <property type="entry name" value="GPIID_WHD"/>
</dbReference>
<organism evidence="5 6">
    <name type="scientific">Phialemonium atrogriseum</name>
    <dbReference type="NCBI Taxonomy" id="1093897"/>
    <lineage>
        <taxon>Eukaryota</taxon>
        <taxon>Fungi</taxon>
        <taxon>Dikarya</taxon>
        <taxon>Ascomycota</taxon>
        <taxon>Pezizomycotina</taxon>
        <taxon>Sordariomycetes</taxon>
        <taxon>Sordariomycetidae</taxon>
        <taxon>Cephalothecales</taxon>
        <taxon>Cephalothecaceae</taxon>
        <taxon>Phialemonium</taxon>
    </lineage>
</organism>
<dbReference type="Pfam" id="PF24883">
    <property type="entry name" value="NPHP3_N"/>
    <property type="match status" value="1"/>
</dbReference>
<dbReference type="GeneID" id="85305554"/>
<feature type="compositionally biased region" description="Polar residues" evidence="2">
    <location>
        <begin position="1314"/>
        <end position="1326"/>
    </location>
</feature>
<evidence type="ECO:0000256" key="2">
    <source>
        <dbReference type="SAM" id="MobiDB-lite"/>
    </source>
</evidence>
<dbReference type="InterPro" id="IPR056884">
    <property type="entry name" value="NPHP3-like_N"/>
</dbReference>
<comment type="caution">
    <text evidence="5">The sequence shown here is derived from an EMBL/GenBank/DDBJ whole genome shotgun (WGS) entry which is preliminary data.</text>
</comment>
<evidence type="ECO:0008006" key="7">
    <source>
        <dbReference type="Google" id="ProtNLM"/>
    </source>
</evidence>
<dbReference type="PANTHER" id="PTHR10039:SF10">
    <property type="entry name" value="NACHT DOMAIN-CONTAINING PROTEIN"/>
    <property type="match status" value="1"/>
</dbReference>
<keyword evidence="1" id="KW-0677">Repeat</keyword>
<dbReference type="InterPro" id="IPR002110">
    <property type="entry name" value="Ankyrin_rpt"/>
</dbReference>